<reference evidence="2 3" key="1">
    <citation type="submission" date="2008-10" db="EMBL/GenBank/DDBJ databases">
        <title>Genome sequence of Clostridium botulinum A2 Kyoto.</title>
        <authorList>
            <person name="Shrivastava S."/>
            <person name="Brinkac L.M."/>
            <person name="Brown J.L."/>
            <person name="Bruce D."/>
            <person name="Detter C.C."/>
            <person name="Johnson E.A."/>
            <person name="Munk C.A."/>
            <person name="Smith L.A."/>
            <person name="Smith T.J."/>
            <person name="Sutton G."/>
            <person name="Brettin T.S."/>
        </authorList>
    </citation>
    <scope>NUCLEOTIDE SEQUENCE [LARGE SCALE GENOMIC DNA]</scope>
    <source>
        <strain evidence="3">Kyoto / Type A2</strain>
    </source>
</reference>
<evidence type="ECO:0000313" key="2">
    <source>
        <dbReference type="EMBL" id="ACO84181.1"/>
    </source>
</evidence>
<feature type="domain" description="HTH cro/C1-type" evidence="1">
    <location>
        <begin position="18"/>
        <end position="80"/>
    </location>
</feature>
<protein>
    <submittedName>
        <fullName evidence="2">Transcription regulator, Cro/CI family-related protein</fullName>
    </submittedName>
</protein>
<dbReference type="GO" id="GO:0003677">
    <property type="term" value="F:DNA binding"/>
    <property type="evidence" value="ECO:0007669"/>
    <property type="project" value="InterPro"/>
</dbReference>
<name>C1FTK8_CLOBJ</name>
<proteinExistence type="predicted"/>
<dbReference type="EMBL" id="CP001581">
    <property type="protein sequence ID" value="ACO84181.1"/>
    <property type="molecule type" value="Genomic_DNA"/>
</dbReference>
<dbReference type="KEGG" id="cby:CLM_2960"/>
<accession>C1FTK8</accession>
<gene>
    <name evidence="2" type="ordered locus">CLM_2960</name>
</gene>
<dbReference type="PANTHER" id="PTHR37301">
    <property type="entry name" value="DNA-BINDING PROTEIN-RELATED"/>
    <property type="match status" value="1"/>
</dbReference>
<evidence type="ECO:0000259" key="1">
    <source>
        <dbReference type="Pfam" id="PF13443"/>
    </source>
</evidence>
<organism evidence="2 3">
    <name type="scientific">Clostridium botulinum (strain Kyoto / Type A2)</name>
    <dbReference type="NCBI Taxonomy" id="536232"/>
    <lineage>
        <taxon>Bacteria</taxon>
        <taxon>Bacillati</taxon>
        <taxon>Bacillota</taxon>
        <taxon>Clostridia</taxon>
        <taxon>Eubacteriales</taxon>
        <taxon>Clostridiaceae</taxon>
        <taxon>Clostridium</taxon>
    </lineage>
</organism>
<dbReference type="Proteomes" id="UP000001374">
    <property type="component" value="Chromosome"/>
</dbReference>
<dbReference type="SUPFAM" id="SSF47413">
    <property type="entry name" value="lambda repressor-like DNA-binding domains"/>
    <property type="match status" value="1"/>
</dbReference>
<evidence type="ECO:0000313" key="3">
    <source>
        <dbReference type="Proteomes" id="UP000001374"/>
    </source>
</evidence>
<sequence>MEIIVFCKKGLFIMIKVNIDKMLNKRNKSAYWLSKEGKMAYNNLSKLIKNETNSIKFENLEIICDLLECDIRDILEIVKD</sequence>
<dbReference type="eggNOG" id="ENOG5033C4S">
    <property type="taxonomic scope" value="Bacteria"/>
</dbReference>
<dbReference type="AlphaFoldDB" id="C1FTK8"/>
<dbReference type="Gene3D" id="1.10.260.40">
    <property type="entry name" value="lambda repressor-like DNA-binding domains"/>
    <property type="match status" value="1"/>
</dbReference>
<dbReference type="PANTHER" id="PTHR37301:SF1">
    <property type="entry name" value="DNA-BINDING PROTEIN"/>
    <property type="match status" value="1"/>
</dbReference>
<dbReference type="Pfam" id="PF13443">
    <property type="entry name" value="HTH_26"/>
    <property type="match status" value="1"/>
</dbReference>
<dbReference type="InterPro" id="IPR001387">
    <property type="entry name" value="Cro/C1-type_HTH"/>
</dbReference>
<dbReference type="HOGENOM" id="CLU_066192_31_8_9"/>
<dbReference type="InterPro" id="IPR010982">
    <property type="entry name" value="Lambda_DNA-bd_dom_sf"/>
</dbReference>